<gene>
    <name evidence="1" type="ORF">FC51_GL000588</name>
</gene>
<dbReference type="EMBL" id="AZGK01000011">
    <property type="protein sequence ID" value="KRM46010.1"/>
    <property type="molecule type" value="Genomic_DNA"/>
</dbReference>
<evidence type="ECO:0000313" key="2">
    <source>
        <dbReference type="Proteomes" id="UP000051957"/>
    </source>
</evidence>
<dbReference type="RefSeq" id="WP_057910646.1">
    <property type="nucleotide sequence ID" value="NZ_AZGK01000011.1"/>
</dbReference>
<dbReference type="PATRIC" id="fig|1423784.4.peg.584"/>
<organism evidence="1 2">
    <name type="scientific">Lentilactobacillus parabuchneri DSM 5707 = NBRC 107865</name>
    <dbReference type="NCBI Taxonomy" id="1423784"/>
    <lineage>
        <taxon>Bacteria</taxon>
        <taxon>Bacillati</taxon>
        <taxon>Bacillota</taxon>
        <taxon>Bacilli</taxon>
        <taxon>Lactobacillales</taxon>
        <taxon>Lactobacillaceae</taxon>
        <taxon>Lentilactobacillus</taxon>
    </lineage>
</organism>
<reference evidence="1 2" key="1">
    <citation type="journal article" date="2015" name="Genome Announc.">
        <title>Expanding the biotechnology potential of lactobacilli through comparative genomics of 213 strains and associated genera.</title>
        <authorList>
            <person name="Sun Z."/>
            <person name="Harris H.M."/>
            <person name="McCann A."/>
            <person name="Guo C."/>
            <person name="Argimon S."/>
            <person name="Zhang W."/>
            <person name="Yang X."/>
            <person name="Jeffery I.B."/>
            <person name="Cooney J.C."/>
            <person name="Kagawa T.F."/>
            <person name="Liu W."/>
            <person name="Song Y."/>
            <person name="Salvetti E."/>
            <person name="Wrobel A."/>
            <person name="Rasinkangas P."/>
            <person name="Parkhill J."/>
            <person name="Rea M.C."/>
            <person name="O'Sullivan O."/>
            <person name="Ritari J."/>
            <person name="Douillard F.P."/>
            <person name="Paul Ross R."/>
            <person name="Yang R."/>
            <person name="Briner A.E."/>
            <person name="Felis G.E."/>
            <person name="de Vos W.M."/>
            <person name="Barrangou R."/>
            <person name="Klaenhammer T.R."/>
            <person name="Caufield P.W."/>
            <person name="Cui Y."/>
            <person name="Zhang H."/>
            <person name="O'Toole P.W."/>
        </authorList>
    </citation>
    <scope>NUCLEOTIDE SEQUENCE [LARGE SCALE GENOMIC DNA]</scope>
    <source>
        <strain evidence="1 2">DSM 5707</strain>
    </source>
</reference>
<evidence type="ECO:0000313" key="1">
    <source>
        <dbReference type="EMBL" id="KRM46010.1"/>
    </source>
</evidence>
<protein>
    <submittedName>
        <fullName evidence="1">Uncharacterized protein</fullName>
    </submittedName>
</protein>
<proteinExistence type="predicted"/>
<sequence>MLNEQKLQAIVATFAKYQVEIKTDGMRIVAINGQRASFDATTFMQDQLIEMICRVLANQLIHEVWVSERDSNGDAN</sequence>
<dbReference type="Proteomes" id="UP000051957">
    <property type="component" value="Unassembled WGS sequence"/>
</dbReference>
<dbReference type="GeneID" id="69803166"/>
<accession>A0A0R1YV07</accession>
<comment type="caution">
    <text evidence="1">The sequence shown here is derived from an EMBL/GenBank/DDBJ whole genome shotgun (WGS) entry which is preliminary data.</text>
</comment>
<dbReference type="AlphaFoldDB" id="A0A0R1YV07"/>
<name>A0A0R1YV07_9LACO</name>